<gene>
    <name evidence="1" type="ORF">Slati_3100300</name>
</gene>
<dbReference type="PANTHER" id="PTHR10775">
    <property type="entry name" value="OS08G0208400 PROTEIN"/>
    <property type="match status" value="1"/>
</dbReference>
<accession>A0AAW2UU47</accession>
<proteinExistence type="predicted"/>
<sequence length="201" mass="23096">MAEYYNWTSHGEESVPEYFEAATVPPVTGEPTSAAHVEANNHPHWGDEQHMDWAQRMIFDAVRPNYFSSSHDGVPDDGMRSYPLDAGHSEYCYGGGPYDYESGSHPARRLLQHEEVDKGFGLPVENIGACKNGCMLYWKDDVDLEYCKFCGDARYKPTRVQDLRWKKSLYAVLRYLPLTPRLERLYSSRATAEHMTWHATH</sequence>
<comment type="caution">
    <text evidence="1">The sequence shown here is derived from an EMBL/GenBank/DDBJ whole genome shotgun (WGS) entry which is preliminary data.</text>
</comment>
<dbReference type="PANTHER" id="PTHR10775:SF188">
    <property type="entry name" value="TRANSPOSASE-ASSOCIATED DOMAIN-CONTAINING PROTEIN"/>
    <property type="match status" value="1"/>
</dbReference>
<name>A0AAW2UU47_9LAMI</name>
<reference evidence="1" key="2">
    <citation type="journal article" date="2024" name="Plant">
        <title>Genomic evolution and insights into agronomic trait innovations of Sesamum species.</title>
        <authorList>
            <person name="Miao H."/>
            <person name="Wang L."/>
            <person name="Qu L."/>
            <person name="Liu H."/>
            <person name="Sun Y."/>
            <person name="Le M."/>
            <person name="Wang Q."/>
            <person name="Wei S."/>
            <person name="Zheng Y."/>
            <person name="Lin W."/>
            <person name="Duan Y."/>
            <person name="Cao H."/>
            <person name="Xiong S."/>
            <person name="Wang X."/>
            <person name="Wei L."/>
            <person name="Li C."/>
            <person name="Ma Q."/>
            <person name="Ju M."/>
            <person name="Zhao R."/>
            <person name="Li G."/>
            <person name="Mu C."/>
            <person name="Tian Q."/>
            <person name="Mei H."/>
            <person name="Zhang T."/>
            <person name="Gao T."/>
            <person name="Zhang H."/>
        </authorList>
    </citation>
    <scope>NUCLEOTIDE SEQUENCE</scope>
    <source>
        <strain evidence="1">KEN1</strain>
    </source>
</reference>
<dbReference type="AlphaFoldDB" id="A0AAW2UU47"/>
<dbReference type="EMBL" id="JACGWN010000011">
    <property type="protein sequence ID" value="KAL0420774.1"/>
    <property type="molecule type" value="Genomic_DNA"/>
</dbReference>
<organism evidence="1">
    <name type="scientific">Sesamum latifolium</name>
    <dbReference type="NCBI Taxonomy" id="2727402"/>
    <lineage>
        <taxon>Eukaryota</taxon>
        <taxon>Viridiplantae</taxon>
        <taxon>Streptophyta</taxon>
        <taxon>Embryophyta</taxon>
        <taxon>Tracheophyta</taxon>
        <taxon>Spermatophyta</taxon>
        <taxon>Magnoliopsida</taxon>
        <taxon>eudicotyledons</taxon>
        <taxon>Gunneridae</taxon>
        <taxon>Pentapetalae</taxon>
        <taxon>asterids</taxon>
        <taxon>lamiids</taxon>
        <taxon>Lamiales</taxon>
        <taxon>Pedaliaceae</taxon>
        <taxon>Sesamum</taxon>
    </lineage>
</organism>
<evidence type="ECO:0000313" key="1">
    <source>
        <dbReference type="EMBL" id="KAL0420774.1"/>
    </source>
</evidence>
<protein>
    <submittedName>
        <fullName evidence="1">Uncharacterized protein</fullName>
    </submittedName>
</protein>
<reference evidence="1" key="1">
    <citation type="submission" date="2020-06" db="EMBL/GenBank/DDBJ databases">
        <authorList>
            <person name="Li T."/>
            <person name="Hu X."/>
            <person name="Zhang T."/>
            <person name="Song X."/>
            <person name="Zhang H."/>
            <person name="Dai N."/>
            <person name="Sheng W."/>
            <person name="Hou X."/>
            <person name="Wei L."/>
        </authorList>
    </citation>
    <scope>NUCLEOTIDE SEQUENCE</scope>
    <source>
        <strain evidence="1">KEN1</strain>
        <tissue evidence="1">Leaf</tissue>
    </source>
</reference>